<evidence type="ECO:0000256" key="1">
    <source>
        <dbReference type="ARBA" id="ARBA00005928"/>
    </source>
</evidence>
<keyword evidence="4" id="KW-0521">NADP</keyword>
<protein>
    <recommendedName>
        <fullName evidence="4">Fatty acyl-CoA reductase</fullName>
        <ecNumber evidence="4">1.2.1.84</ecNumber>
    </recommendedName>
</protein>
<dbReference type="InterPro" id="IPR036291">
    <property type="entry name" value="NAD(P)-bd_dom_sf"/>
</dbReference>
<keyword evidence="4" id="KW-1133">Transmembrane helix</keyword>
<dbReference type="Gene3D" id="3.40.50.720">
    <property type="entry name" value="NAD(P)-binding Rossmann-like Domain"/>
    <property type="match status" value="1"/>
</dbReference>
<evidence type="ECO:0000259" key="5">
    <source>
        <dbReference type="Pfam" id="PF03015"/>
    </source>
</evidence>
<name>A0ABM1XW58_AEDAL</name>
<dbReference type="Pfam" id="PF03015">
    <property type="entry name" value="Sterile"/>
    <property type="match status" value="1"/>
</dbReference>
<keyword evidence="4" id="KW-0472">Membrane</keyword>
<evidence type="ECO:0000259" key="6">
    <source>
        <dbReference type="Pfam" id="PF07993"/>
    </source>
</evidence>
<comment type="similarity">
    <text evidence="1 4">Belongs to the fatty acyl-CoA reductase family.</text>
</comment>
<feature type="transmembrane region" description="Helical" evidence="4">
    <location>
        <begin position="490"/>
        <end position="512"/>
    </location>
</feature>
<keyword evidence="4" id="KW-0812">Transmembrane</keyword>
<dbReference type="InterPro" id="IPR033640">
    <property type="entry name" value="FAR_C"/>
</dbReference>
<evidence type="ECO:0000256" key="3">
    <source>
        <dbReference type="ARBA" id="ARBA00023098"/>
    </source>
</evidence>
<keyword evidence="3 4" id="KW-0443">Lipid metabolism</keyword>
<dbReference type="PANTHER" id="PTHR11011">
    <property type="entry name" value="MALE STERILITY PROTEIN 2-RELATED"/>
    <property type="match status" value="1"/>
</dbReference>
<evidence type="ECO:0000313" key="8">
    <source>
        <dbReference type="Proteomes" id="UP000069940"/>
    </source>
</evidence>
<comment type="function">
    <text evidence="4">Catalyzes the reduction of fatty acyl-CoA to fatty alcohols.</text>
</comment>
<dbReference type="CDD" id="cd09071">
    <property type="entry name" value="FAR_C"/>
    <property type="match status" value="1"/>
</dbReference>
<reference evidence="7" key="2">
    <citation type="submission" date="2025-05" db="UniProtKB">
        <authorList>
            <consortium name="EnsemblMetazoa"/>
        </authorList>
    </citation>
    <scope>IDENTIFICATION</scope>
    <source>
        <strain evidence="7">Foshan</strain>
    </source>
</reference>
<dbReference type="InterPro" id="IPR026055">
    <property type="entry name" value="FAR"/>
</dbReference>
<keyword evidence="8" id="KW-1185">Reference proteome</keyword>
<dbReference type="EnsemblMetazoa" id="AALFPA23_003431.R3798">
    <property type="protein sequence ID" value="AALFPA23_003431.P3798"/>
    <property type="gene ID" value="AALFPA23_003431"/>
</dbReference>
<accession>A0ABM1XW58</accession>
<dbReference type="InterPro" id="IPR013120">
    <property type="entry name" value="FAR_NAD-bd"/>
</dbReference>
<organism evidence="7 8">
    <name type="scientific">Aedes albopictus</name>
    <name type="common">Asian tiger mosquito</name>
    <name type="synonym">Stegomyia albopicta</name>
    <dbReference type="NCBI Taxonomy" id="7160"/>
    <lineage>
        <taxon>Eukaryota</taxon>
        <taxon>Metazoa</taxon>
        <taxon>Ecdysozoa</taxon>
        <taxon>Arthropoda</taxon>
        <taxon>Hexapoda</taxon>
        <taxon>Insecta</taxon>
        <taxon>Pterygota</taxon>
        <taxon>Neoptera</taxon>
        <taxon>Endopterygota</taxon>
        <taxon>Diptera</taxon>
        <taxon>Nematocera</taxon>
        <taxon>Culicoidea</taxon>
        <taxon>Culicidae</taxon>
        <taxon>Culicinae</taxon>
        <taxon>Aedini</taxon>
        <taxon>Aedes</taxon>
        <taxon>Stegomyia</taxon>
    </lineage>
</organism>
<proteinExistence type="inferred from homology"/>
<keyword evidence="4" id="KW-0560">Oxidoreductase</keyword>
<dbReference type="GeneID" id="109399194"/>
<keyword evidence="2 4" id="KW-0444">Lipid biosynthesis</keyword>
<dbReference type="PANTHER" id="PTHR11011:SF60">
    <property type="entry name" value="FATTY ACYL-COA REDUCTASE-RELATED"/>
    <property type="match status" value="1"/>
</dbReference>
<dbReference type="RefSeq" id="XP_019527172.2">
    <property type="nucleotide sequence ID" value="XM_019671627.3"/>
</dbReference>
<feature type="transmembrane region" description="Helical" evidence="4">
    <location>
        <begin position="370"/>
        <end position="390"/>
    </location>
</feature>
<comment type="catalytic activity">
    <reaction evidence="4">
        <text>a long-chain fatty acyl-CoA + 2 NADPH + 2 H(+) = a long-chain primary fatty alcohol + 2 NADP(+) + CoA</text>
        <dbReference type="Rhea" id="RHEA:52716"/>
        <dbReference type="ChEBI" id="CHEBI:15378"/>
        <dbReference type="ChEBI" id="CHEBI:57287"/>
        <dbReference type="ChEBI" id="CHEBI:57783"/>
        <dbReference type="ChEBI" id="CHEBI:58349"/>
        <dbReference type="ChEBI" id="CHEBI:77396"/>
        <dbReference type="ChEBI" id="CHEBI:83139"/>
        <dbReference type="EC" id="1.2.1.84"/>
    </reaction>
</comment>
<evidence type="ECO:0000256" key="2">
    <source>
        <dbReference type="ARBA" id="ARBA00022516"/>
    </source>
</evidence>
<dbReference type="CDD" id="cd05236">
    <property type="entry name" value="FAR-N_SDR_e"/>
    <property type="match status" value="1"/>
</dbReference>
<dbReference type="Pfam" id="PF07993">
    <property type="entry name" value="NAD_binding_4"/>
    <property type="match status" value="1"/>
</dbReference>
<feature type="domain" description="Thioester reductase (TE)" evidence="6">
    <location>
        <begin position="34"/>
        <end position="302"/>
    </location>
</feature>
<dbReference type="EC" id="1.2.1.84" evidence="4"/>
<feature type="domain" description="Fatty acyl-CoA reductase C-terminal" evidence="5">
    <location>
        <begin position="378"/>
        <end position="470"/>
    </location>
</feature>
<evidence type="ECO:0000313" key="7">
    <source>
        <dbReference type="EnsemblMetazoa" id="AALFPA23_003431.P3798"/>
    </source>
</evidence>
<dbReference type="SUPFAM" id="SSF51735">
    <property type="entry name" value="NAD(P)-binding Rossmann-fold domains"/>
    <property type="match status" value="1"/>
</dbReference>
<sequence length="523" mass="60828">MLEQIFTSDDAVRDPAKSAHSPIRNFFRGKTVFLTGGTGFLGKLFIEKLLQCEVREIVLLIRSKRGRTPRERLQRQLEREPIYTQYSRDANYYWSKLRIMEGALEQEELGLSEMDIDYLRTHVEIVIHSAADVRFDLSLKASFRTNVFGAQQLVNIALRMRKLVSLLYISTAYSNCIQEVVEEKFYDTDVDPEEMMRVIEAIDEQQLDTLSPKIMQPWPNTYTYAKSQAEGVFRKYCDRLPVVLVRPSIIISTLEDPIEGWTDNIYGLNGVVTGIGSGVLRILHLNADYCVDVVPADLAVNACLAAIWYTASQPYDAADGNERVFNCISRTDNPFTYRNVRDFCEEFRGKIPALQTLWFPTVTFIESATLHWFLQLFYHFIPAIFFDIFAKMSGREAKILFLYRKVQQFADALEFFTTNQWTFKNTRMRKVYESMSEDDKECFPADIKLVKWADFMHIYVLGLRKYILKENLNNLEQALKKFRILKLAHYTVKTVAYLTITLVAFVLLRSFWTNFVSYYLSVS</sequence>
<dbReference type="Proteomes" id="UP000069940">
    <property type="component" value="Unassembled WGS sequence"/>
</dbReference>
<evidence type="ECO:0000256" key="4">
    <source>
        <dbReference type="RuleBase" id="RU363097"/>
    </source>
</evidence>
<reference evidence="8" key="1">
    <citation type="journal article" date="2015" name="Proc. Natl. Acad. Sci. U.S.A.">
        <title>Genome sequence of the Asian Tiger mosquito, Aedes albopictus, reveals insights into its biology, genetics, and evolution.</title>
        <authorList>
            <person name="Chen X.G."/>
            <person name="Jiang X."/>
            <person name="Gu J."/>
            <person name="Xu M."/>
            <person name="Wu Y."/>
            <person name="Deng Y."/>
            <person name="Zhang C."/>
            <person name="Bonizzoni M."/>
            <person name="Dermauw W."/>
            <person name="Vontas J."/>
            <person name="Armbruster P."/>
            <person name="Huang X."/>
            <person name="Yang Y."/>
            <person name="Zhang H."/>
            <person name="He W."/>
            <person name="Peng H."/>
            <person name="Liu Y."/>
            <person name="Wu K."/>
            <person name="Chen J."/>
            <person name="Lirakis M."/>
            <person name="Topalis P."/>
            <person name="Van Leeuwen T."/>
            <person name="Hall A.B."/>
            <person name="Jiang X."/>
            <person name="Thorpe C."/>
            <person name="Mueller R.L."/>
            <person name="Sun C."/>
            <person name="Waterhouse R.M."/>
            <person name="Yan G."/>
            <person name="Tu Z.J."/>
            <person name="Fang X."/>
            <person name="James A.A."/>
        </authorList>
    </citation>
    <scope>NUCLEOTIDE SEQUENCE [LARGE SCALE GENOMIC DNA]</scope>
    <source>
        <strain evidence="8">Foshan</strain>
    </source>
</reference>